<reference evidence="2 3" key="1">
    <citation type="submission" date="2020-09" db="EMBL/GenBank/DDBJ databases">
        <title>Echinicola sp. CAU 1574 isolated from sand of Sido Beach.</title>
        <authorList>
            <person name="Kim W."/>
        </authorList>
    </citation>
    <scope>NUCLEOTIDE SEQUENCE [LARGE SCALE GENOMIC DNA]</scope>
    <source>
        <strain evidence="2 3">CAU 1574</strain>
    </source>
</reference>
<evidence type="ECO:0000313" key="2">
    <source>
        <dbReference type="EMBL" id="MBD8489452.1"/>
    </source>
</evidence>
<comment type="caution">
    <text evidence="2">The sequence shown here is derived from an EMBL/GenBank/DDBJ whole genome shotgun (WGS) entry which is preliminary data.</text>
</comment>
<protein>
    <recommendedName>
        <fullName evidence="4">Secreted protein</fullName>
    </recommendedName>
</protein>
<evidence type="ECO:0008006" key="4">
    <source>
        <dbReference type="Google" id="ProtNLM"/>
    </source>
</evidence>
<gene>
    <name evidence="2" type="ORF">IFO69_11920</name>
</gene>
<dbReference type="Proteomes" id="UP000647133">
    <property type="component" value="Unassembled WGS sequence"/>
</dbReference>
<dbReference type="EMBL" id="JACYTQ010000003">
    <property type="protein sequence ID" value="MBD8489452.1"/>
    <property type="molecule type" value="Genomic_DNA"/>
</dbReference>
<sequence>MKKLTLILFVLLFSYSGSYAFVQSQSHEQLYVNGDDITNASLVININDTCQYVRLEANWSPSQNGYGAVQAFGDILIGEHYYNLGSNNNSYSTLYNTPRYWSTIYFYLGGNYCSGTARLSWG</sequence>
<organism evidence="2 3">
    <name type="scientific">Echinicola arenosa</name>
    <dbReference type="NCBI Taxonomy" id="2774144"/>
    <lineage>
        <taxon>Bacteria</taxon>
        <taxon>Pseudomonadati</taxon>
        <taxon>Bacteroidota</taxon>
        <taxon>Cytophagia</taxon>
        <taxon>Cytophagales</taxon>
        <taxon>Cyclobacteriaceae</taxon>
        <taxon>Echinicola</taxon>
    </lineage>
</organism>
<name>A0ABR9AM65_9BACT</name>
<feature type="chain" id="PRO_5046541806" description="Secreted protein" evidence="1">
    <location>
        <begin position="21"/>
        <end position="122"/>
    </location>
</feature>
<proteinExistence type="predicted"/>
<dbReference type="RefSeq" id="WP_192010325.1">
    <property type="nucleotide sequence ID" value="NZ_JACYTQ010000003.1"/>
</dbReference>
<feature type="signal peptide" evidence="1">
    <location>
        <begin position="1"/>
        <end position="20"/>
    </location>
</feature>
<keyword evidence="3" id="KW-1185">Reference proteome</keyword>
<keyword evidence="1" id="KW-0732">Signal</keyword>
<accession>A0ABR9AM65</accession>
<evidence type="ECO:0000256" key="1">
    <source>
        <dbReference type="SAM" id="SignalP"/>
    </source>
</evidence>
<evidence type="ECO:0000313" key="3">
    <source>
        <dbReference type="Proteomes" id="UP000647133"/>
    </source>
</evidence>